<dbReference type="AlphaFoldDB" id="A0A6B1DSD8"/>
<feature type="transmembrane region" description="Helical" evidence="7">
    <location>
        <begin position="516"/>
        <end position="533"/>
    </location>
</feature>
<evidence type="ECO:0000313" key="8">
    <source>
        <dbReference type="EMBL" id="MYD89816.1"/>
    </source>
</evidence>
<dbReference type="PANTHER" id="PTHR30482:SF10">
    <property type="entry name" value="HIGH-AFFINITY BRANCHED-CHAIN AMINO ACID TRANSPORT PROTEIN BRAE"/>
    <property type="match status" value="1"/>
</dbReference>
<keyword evidence="5 7" id="KW-0472">Membrane</keyword>
<reference evidence="8" key="1">
    <citation type="submission" date="2019-09" db="EMBL/GenBank/DDBJ databases">
        <title>Characterisation of the sponge microbiome using genome-centric metagenomics.</title>
        <authorList>
            <person name="Engelberts J.P."/>
            <person name="Robbins S.J."/>
            <person name="De Goeij J.M."/>
            <person name="Aranda M."/>
            <person name="Bell S.C."/>
            <person name="Webster N.S."/>
        </authorList>
    </citation>
    <scope>NUCLEOTIDE SEQUENCE</scope>
    <source>
        <strain evidence="8">SB0662_bin_9</strain>
    </source>
</reference>
<feature type="transmembrane region" description="Helical" evidence="7">
    <location>
        <begin position="392"/>
        <end position="411"/>
    </location>
</feature>
<feature type="transmembrane region" description="Helical" evidence="7">
    <location>
        <begin position="39"/>
        <end position="62"/>
    </location>
</feature>
<keyword evidence="2" id="KW-1003">Cell membrane</keyword>
<dbReference type="InterPro" id="IPR001851">
    <property type="entry name" value="ABC_transp_permease"/>
</dbReference>
<feature type="transmembrane region" description="Helical" evidence="7">
    <location>
        <begin position="120"/>
        <end position="145"/>
    </location>
</feature>
<evidence type="ECO:0000256" key="3">
    <source>
        <dbReference type="ARBA" id="ARBA00022692"/>
    </source>
</evidence>
<sequence length="564" mass="60558">MQRLLKRLAKPLSQGAVAGVLCIYIALTGMMEAFGEREIVMGVLDLGKLVLFGPFVGLGLLLQQQAPNRRVGWIRVLVACLAGMVATGLFILFIDAVSIRHMFTHASPALVAYMTMGQDMLAAGLGLFAVAALGAGAVGSGLALMPAYLRNTIFMAALVVVGMALLSELISQVLRQILNGRPDRLLFSQGALRPAVAAIAVAAVFAWRGLVPRIRLRMQDRLPQLEPERQRQVSLAVRGAGVLVLLVLPWLVGSYLSEVLANVGLYLLMALGLNIAVGLAGLFDLGYVTNFAVGAYLMGVLTNSGPQATGEFNFWLILPVSILAAMFTGLLLALPVIRMRGDYLAIATMGFGEIIRLLALSDWLAPLIGGSQGILFIPKPNIGAFTFQTPQHLFYIILAASLVMLVVINRLDLSLTGRRWMAIRDDETVATPHWYSTNWSRNRGITHRPADLRLAGAIFASKLGTIFPHSFSLLISMNVLCIIIVGGMGSIRGMVLGTLMLIGVPELLREFSEFRFLLYGILLMAVAIYRPGGLMPARARHYRTESAPQPAGGTPAASSSAASG</sequence>
<dbReference type="Pfam" id="PF02653">
    <property type="entry name" value="BPD_transp_2"/>
    <property type="match status" value="1"/>
</dbReference>
<feature type="region of interest" description="Disordered" evidence="6">
    <location>
        <begin position="545"/>
        <end position="564"/>
    </location>
</feature>
<keyword evidence="4 7" id="KW-1133">Transmembrane helix</keyword>
<feature type="transmembrane region" description="Helical" evidence="7">
    <location>
        <begin position="314"/>
        <end position="337"/>
    </location>
</feature>
<proteinExistence type="predicted"/>
<protein>
    <submittedName>
        <fullName evidence="8">Branched-chain amino acid ABC transporter permease</fullName>
    </submittedName>
</protein>
<dbReference type="EMBL" id="VXPY01000036">
    <property type="protein sequence ID" value="MYD89816.1"/>
    <property type="molecule type" value="Genomic_DNA"/>
</dbReference>
<feature type="compositionally biased region" description="Low complexity" evidence="6">
    <location>
        <begin position="546"/>
        <end position="564"/>
    </location>
</feature>
<evidence type="ECO:0000256" key="6">
    <source>
        <dbReference type="SAM" id="MobiDB-lite"/>
    </source>
</evidence>
<feature type="transmembrane region" description="Helical" evidence="7">
    <location>
        <begin position="357"/>
        <end position="377"/>
    </location>
</feature>
<dbReference type="GO" id="GO:0015658">
    <property type="term" value="F:branched-chain amino acid transmembrane transporter activity"/>
    <property type="evidence" value="ECO:0007669"/>
    <property type="project" value="InterPro"/>
</dbReference>
<dbReference type="GO" id="GO:0005886">
    <property type="term" value="C:plasma membrane"/>
    <property type="evidence" value="ECO:0007669"/>
    <property type="project" value="UniProtKB-SubCell"/>
</dbReference>
<feature type="transmembrane region" description="Helical" evidence="7">
    <location>
        <begin position="74"/>
        <end position="94"/>
    </location>
</feature>
<gene>
    <name evidence="8" type="ORF">F4Y08_05675</name>
</gene>
<dbReference type="CDD" id="cd06581">
    <property type="entry name" value="TM_PBP1_LivM_like"/>
    <property type="match status" value="1"/>
</dbReference>
<feature type="transmembrane region" description="Helical" evidence="7">
    <location>
        <begin position="285"/>
        <end position="302"/>
    </location>
</feature>
<feature type="transmembrane region" description="Helical" evidence="7">
    <location>
        <begin position="259"/>
        <end position="278"/>
    </location>
</feature>
<evidence type="ECO:0000256" key="2">
    <source>
        <dbReference type="ARBA" id="ARBA00022475"/>
    </source>
</evidence>
<keyword evidence="3 7" id="KW-0812">Transmembrane</keyword>
<comment type="subcellular location">
    <subcellularLocation>
        <location evidence="1">Cell membrane</location>
        <topology evidence="1">Multi-pass membrane protein</topology>
    </subcellularLocation>
</comment>
<evidence type="ECO:0000256" key="5">
    <source>
        <dbReference type="ARBA" id="ARBA00023136"/>
    </source>
</evidence>
<feature type="transmembrane region" description="Helical" evidence="7">
    <location>
        <begin position="152"/>
        <end position="171"/>
    </location>
</feature>
<evidence type="ECO:0000256" key="4">
    <source>
        <dbReference type="ARBA" id="ARBA00022989"/>
    </source>
</evidence>
<evidence type="ECO:0000256" key="7">
    <source>
        <dbReference type="SAM" id="Phobius"/>
    </source>
</evidence>
<dbReference type="PANTHER" id="PTHR30482">
    <property type="entry name" value="HIGH-AFFINITY BRANCHED-CHAIN AMINO ACID TRANSPORT SYSTEM PERMEASE"/>
    <property type="match status" value="1"/>
</dbReference>
<feature type="transmembrane region" description="Helical" evidence="7">
    <location>
        <begin position="479"/>
        <end position="504"/>
    </location>
</feature>
<feature type="transmembrane region" description="Helical" evidence="7">
    <location>
        <begin position="12"/>
        <end position="33"/>
    </location>
</feature>
<organism evidence="8">
    <name type="scientific">Caldilineaceae bacterium SB0662_bin_9</name>
    <dbReference type="NCBI Taxonomy" id="2605258"/>
    <lineage>
        <taxon>Bacteria</taxon>
        <taxon>Bacillati</taxon>
        <taxon>Chloroflexota</taxon>
        <taxon>Caldilineae</taxon>
        <taxon>Caldilineales</taxon>
        <taxon>Caldilineaceae</taxon>
    </lineage>
</organism>
<feature type="transmembrane region" description="Helical" evidence="7">
    <location>
        <begin position="191"/>
        <end position="211"/>
    </location>
</feature>
<evidence type="ECO:0000256" key="1">
    <source>
        <dbReference type="ARBA" id="ARBA00004651"/>
    </source>
</evidence>
<name>A0A6B1DSD8_9CHLR</name>
<dbReference type="InterPro" id="IPR043428">
    <property type="entry name" value="LivM-like"/>
</dbReference>
<comment type="caution">
    <text evidence="8">The sequence shown here is derived from an EMBL/GenBank/DDBJ whole genome shotgun (WGS) entry which is preliminary data.</text>
</comment>
<feature type="transmembrane region" description="Helical" evidence="7">
    <location>
        <begin position="232"/>
        <end position="253"/>
    </location>
</feature>
<accession>A0A6B1DSD8</accession>